<organism evidence="18">
    <name type="scientific">Chromera velia CCMP2878</name>
    <dbReference type="NCBI Taxonomy" id="1169474"/>
    <lineage>
        <taxon>Eukaryota</taxon>
        <taxon>Sar</taxon>
        <taxon>Alveolata</taxon>
        <taxon>Colpodellida</taxon>
        <taxon>Chromeraceae</taxon>
        <taxon>Chromera</taxon>
    </lineage>
</organism>
<dbReference type="InterPro" id="IPR002048">
    <property type="entry name" value="EF_hand_dom"/>
</dbReference>
<feature type="domain" description="EF-hand" evidence="17">
    <location>
        <begin position="745"/>
        <end position="780"/>
    </location>
</feature>
<keyword evidence="9" id="KW-0106">Calcium</keyword>
<evidence type="ECO:0000256" key="5">
    <source>
        <dbReference type="ARBA" id="ARBA00022723"/>
    </source>
</evidence>
<dbReference type="PROSITE" id="PS50222">
    <property type="entry name" value="EF_HAND_2"/>
    <property type="match status" value="4"/>
</dbReference>
<accession>A0A0G4FXG9</accession>
<evidence type="ECO:0000256" key="11">
    <source>
        <dbReference type="ARBA" id="ARBA00024334"/>
    </source>
</evidence>
<feature type="compositionally biased region" description="Low complexity" evidence="15">
    <location>
        <begin position="120"/>
        <end position="145"/>
    </location>
</feature>
<keyword evidence="10 14" id="KW-0067">ATP-binding</keyword>
<dbReference type="GO" id="GO:0005509">
    <property type="term" value="F:calcium ion binding"/>
    <property type="evidence" value="ECO:0007669"/>
    <property type="project" value="InterPro"/>
</dbReference>
<dbReference type="FunFam" id="3.30.200.20:FF:000315">
    <property type="entry name" value="Calcium-dependent protein kinase 3"/>
    <property type="match status" value="1"/>
</dbReference>
<evidence type="ECO:0000256" key="15">
    <source>
        <dbReference type="SAM" id="MobiDB-lite"/>
    </source>
</evidence>
<evidence type="ECO:0000256" key="12">
    <source>
        <dbReference type="ARBA" id="ARBA00047899"/>
    </source>
</evidence>
<dbReference type="InterPro" id="IPR050205">
    <property type="entry name" value="CDPK_Ser/Thr_kinases"/>
</dbReference>
<name>A0A0G4FXG9_9ALVE</name>
<evidence type="ECO:0000313" key="18">
    <source>
        <dbReference type="EMBL" id="CEM20110.1"/>
    </source>
</evidence>
<reference evidence="18" key="1">
    <citation type="submission" date="2014-11" db="EMBL/GenBank/DDBJ databases">
        <authorList>
            <person name="Otto D Thomas"/>
            <person name="Naeem Raeece"/>
        </authorList>
    </citation>
    <scope>NUCLEOTIDE SEQUENCE</scope>
</reference>
<keyword evidence="4" id="KW-0808">Transferase</keyword>
<dbReference type="CDD" id="cd05117">
    <property type="entry name" value="STKc_CAMK"/>
    <property type="match status" value="1"/>
</dbReference>
<keyword evidence="3" id="KW-0723">Serine/threonine-protein kinase</keyword>
<dbReference type="Gene3D" id="1.10.238.10">
    <property type="entry name" value="EF-hand"/>
    <property type="match status" value="1"/>
</dbReference>
<comment type="cofactor">
    <cofactor evidence="1">
        <name>Mg(2+)</name>
        <dbReference type="ChEBI" id="CHEBI:18420"/>
    </cofactor>
</comment>
<evidence type="ECO:0000256" key="1">
    <source>
        <dbReference type="ARBA" id="ARBA00001946"/>
    </source>
</evidence>
<evidence type="ECO:0000256" key="14">
    <source>
        <dbReference type="PROSITE-ProRule" id="PRU10141"/>
    </source>
</evidence>
<dbReference type="PROSITE" id="PS00018">
    <property type="entry name" value="EF_HAND_1"/>
    <property type="match status" value="1"/>
</dbReference>
<dbReference type="Pfam" id="PF00069">
    <property type="entry name" value="Pkinase"/>
    <property type="match status" value="1"/>
</dbReference>
<keyword evidence="7 14" id="KW-0547">Nucleotide-binding</keyword>
<dbReference type="Pfam" id="PF13499">
    <property type="entry name" value="EF-hand_7"/>
    <property type="match status" value="1"/>
</dbReference>
<dbReference type="InterPro" id="IPR011009">
    <property type="entry name" value="Kinase-like_dom_sf"/>
</dbReference>
<dbReference type="PROSITE" id="PS50011">
    <property type="entry name" value="PROTEIN_KINASE_DOM"/>
    <property type="match status" value="1"/>
</dbReference>
<evidence type="ECO:0000256" key="9">
    <source>
        <dbReference type="ARBA" id="ARBA00022837"/>
    </source>
</evidence>
<evidence type="ECO:0000256" key="3">
    <source>
        <dbReference type="ARBA" id="ARBA00022527"/>
    </source>
</evidence>
<keyword evidence="6" id="KW-0677">Repeat</keyword>
<dbReference type="EC" id="2.7.11.1" evidence="2"/>
<dbReference type="Gene3D" id="1.10.510.10">
    <property type="entry name" value="Transferase(Phosphotransferase) domain 1"/>
    <property type="match status" value="1"/>
</dbReference>
<evidence type="ECO:0000256" key="2">
    <source>
        <dbReference type="ARBA" id="ARBA00012513"/>
    </source>
</evidence>
<evidence type="ECO:0000256" key="6">
    <source>
        <dbReference type="ARBA" id="ARBA00022737"/>
    </source>
</evidence>
<evidence type="ECO:0000259" key="16">
    <source>
        <dbReference type="PROSITE" id="PS50011"/>
    </source>
</evidence>
<feature type="region of interest" description="Disordered" evidence="15">
    <location>
        <begin position="118"/>
        <end position="265"/>
    </location>
</feature>
<dbReference type="GO" id="GO:0005524">
    <property type="term" value="F:ATP binding"/>
    <property type="evidence" value="ECO:0007669"/>
    <property type="project" value="UniProtKB-UniRule"/>
</dbReference>
<dbReference type="PANTHER" id="PTHR24349">
    <property type="entry name" value="SERINE/THREONINE-PROTEIN KINASE"/>
    <property type="match status" value="1"/>
</dbReference>
<evidence type="ECO:0000259" key="17">
    <source>
        <dbReference type="PROSITE" id="PS50222"/>
    </source>
</evidence>
<feature type="domain" description="Protein kinase" evidence="16">
    <location>
        <begin position="309"/>
        <end position="608"/>
    </location>
</feature>
<dbReference type="Gene3D" id="3.30.200.20">
    <property type="entry name" value="Phosphorylase Kinase, domain 1"/>
    <property type="match status" value="1"/>
</dbReference>
<dbReference type="GO" id="GO:0004674">
    <property type="term" value="F:protein serine/threonine kinase activity"/>
    <property type="evidence" value="ECO:0007669"/>
    <property type="project" value="UniProtKB-KW"/>
</dbReference>
<dbReference type="SMART" id="SM00054">
    <property type="entry name" value="EFh"/>
    <property type="match status" value="5"/>
</dbReference>
<feature type="domain" description="EF-hand" evidence="17">
    <location>
        <begin position="652"/>
        <end position="687"/>
    </location>
</feature>
<dbReference type="InterPro" id="IPR011992">
    <property type="entry name" value="EF-hand-dom_pair"/>
</dbReference>
<comment type="similarity">
    <text evidence="11">Belongs to the protein kinase superfamily. Ser/Thr protein kinase family. CDPK subfamily.</text>
</comment>
<evidence type="ECO:0000256" key="7">
    <source>
        <dbReference type="ARBA" id="ARBA00022741"/>
    </source>
</evidence>
<dbReference type="InterPro" id="IPR018247">
    <property type="entry name" value="EF_Hand_1_Ca_BS"/>
</dbReference>
<dbReference type="InterPro" id="IPR017441">
    <property type="entry name" value="Protein_kinase_ATP_BS"/>
</dbReference>
<keyword evidence="8" id="KW-0418">Kinase</keyword>
<dbReference type="VEuPathDB" id="CryptoDB:Cvel_19268"/>
<feature type="domain" description="EF-hand" evidence="17">
    <location>
        <begin position="74"/>
        <end position="109"/>
    </location>
</feature>
<evidence type="ECO:0000256" key="8">
    <source>
        <dbReference type="ARBA" id="ARBA00022777"/>
    </source>
</evidence>
<dbReference type="InterPro" id="IPR000719">
    <property type="entry name" value="Prot_kinase_dom"/>
</dbReference>
<dbReference type="SUPFAM" id="SSF47473">
    <property type="entry name" value="EF-hand"/>
    <property type="match status" value="2"/>
</dbReference>
<dbReference type="CDD" id="cd00051">
    <property type="entry name" value="EFh"/>
    <property type="match status" value="1"/>
</dbReference>
<feature type="binding site" evidence="14">
    <location>
        <position position="338"/>
    </location>
    <ligand>
        <name>ATP</name>
        <dbReference type="ChEBI" id="CHEBI:30616"/>
    </ligand>
</feature>
<dbReference type="SMART" id="SM00220">
    <property type="entry name" value="S_TKc"/>
    <property type="match status" value="1"/>
</dbReference>
<feature type="compositionally biased region" description="Polar residues" evidence="15">
    <location>
        <begin position="248"/>
        <end position="257"/>
    </location>
</feature>
<dbReference type="PROSITE" id="PS00107">
    <property type="entry name" value="PROTEIN_KINASE_ATP"/>
    <property type="match status" value="1"/>
</dbReference>
<feature type="domain" description="EF-hand" evidence="17">
    <location>
        <begin position="793"/>
        <end position="826"/>
    </location>
</feature>
<proteinExistence type="inferred from homology"/>
<dbReference type="EMBL" id="CDMZ01000716">
    <property type="protein sequence ID" value="CEM20110.1"/>
    <property type="molecule type" value="Genomic_DNA"/>
</dbReference>
<gene>
    <name evidence="18" type="ORF">Cvel_19268</name>
</gene>
<dbReference type="SUPFAM" id="SSF56112">
    <property type="entry name" value="Protein kinase-like (PK-like)"/>
    <property type="match status" value="1"/>
</dbReference>
<evidence type="ECO:0000256" key="13">
    <source>
        <dbReference type="ARBA" id="ARBA00048679"/>
    </source>
</evidence>
<dbReference type="PhylomeDB" id="A0A0G4FXG9"/>
<protein>
    <recommendedName>
        <fullName evidence="2">non-specific serine/threonine protein kinase</fullName>
        <ecNumber evidence="2">2.7.11.1</ecNumber>
    </recommendedName>
</protein>
<evidence type="ECO:0000256" key="4">
    <source>
        <dbReference type="ARBA" id="ARBA00022679"/>
    </source>
</evidence>
<evidence type="ECO:0000256" key="10">
    <source>
        <dbReference type="ARBA" id="ARBA00022840"/>
    </source>
</evidence>
<comment type="catalytic activity">
    <reaction evidence="13">
        <text>L-seryl-[protein] + ATP = O-phospho-L-seryl-[protein] + ADP + H(+)</text>
        <dbReference type="Rhea" id="RHEA:17989"/>
        <dbReference type="Rhea" id="RHEA-COMP:9863"/>
        <dbReference type="Rhea" id="RHEA-COMP:11604"/>
        <dbReference type="ChEBI" id="CHEBI:15378"/>
        <dbReference type="ChEBI" id="CHEBI:29999"/>
        <dbReference type="ChEBI" id="CHEBI:30616"/>
        <dbReference type="ChEBI" id="CHEBI:83421"/>
        <dbReference type="ChEBI" id="CHEBI:456216"/>
        <dbReference type="EC" id="2.7.11.1"/>
    </reaction>
</comment>
<sequence>MSGGVDPRATGRVGTHTQIPAGRPQNPYAIPTAQLHHLINQAWNHYSSGGYVTAAQNKAALSAVFQACQHVPQPDDNWYRQVFDNFDPRKTGYLNYQNFFEIVTQYCSHHAEKLYRRAQRQLQQQQQQQAGGSSQAQAQPQQDQGGRPHADAHPQGVSGGNSAPSFPADRSDRRATAPQDGPSLSSSSPPANGGNRGTDRHQTVPSMQTQGRGGVAGQTGERPFLEPSPLAGASDGGGGSASPYGNGRSSLAASSNAPGPPLLTVQQSKGLMTTSGDLRQAELSSRILFPHSTVPRAVFAEYEFVPEGGGTFEVLGSGAFGRVVKVRHRRSGERRACKSIALQCEEQWELVKSEIETLKNLDHPNIMKLFETYHDGHSIFLIMELLEGGQLFDRMTDYFEKRRERITELKVAAWTRQLLSACAYCHERGVVHRDMKPENALFLTSDDDSPLKVIDFGLASTLDKIQSATVEEKRERTGISGAIARLLPSINGKRLMSLAVKRTKMQRAGTVHYMAPEMVKGNYDAKVDVFSIGVILYQLLTGVHPFFVPGMDNEESVKEKILNVEPPLSGDCWDAFVSPQAKDLLRQMLQKNPKKRLTARQALDHPWFTMQTAKATQSTLTPSVFDGLLHFKSHNQLVQAALRLMAKNLNDKDIQEIHRKFSALDTQKCGMITVSELKDAMRDLVRRRQREAAGAGGGGVQPQSMAMSQVEMECEAVWQGFGETGNMKIGYQEFCAALLRSRLKERVRELHHVFDQFDRSGDGRISVEDLREVLRDPRRGQGGDTEGSERAELTDAELEEILSAASRSGNTYVTREEFLDLMINFD</sequence>
<dbReference type="AlphaFoldDB" id="A0A0G4FXG9"/>
<keyword evidence="5" id="KW-0479">Metal-binding</keyword>
<feature type="region of interest" description="Disordered" evidence="15">
    <location>
        <begin position="1"/>
        <end position="25"/>
    </location>
</feature>
<comment type="catalytic activity">
    <reaction evidence="12">
        <text>L-threonyl-[protein] + ATP = O-phospho-L-threonyl-[protein] + ADP + H(+)</text>
        <dbReference type="Rhea" id="RHEA:46608"/>
        <dbReference type="Rhea" id="RHEA-COMP:11060"/>
        <dbReference type="Rhea" id="RHEA-COMP:11605"/>
        <dbReference type="ChEBI" id="CHEBI:15378"/>
        <dbReference type="ChEBI" id="CHEBI:30013"/>
        <dbReference type="ChEBI" id="CHEBI:30616"/>
        <dbReference type="ChEBI" id="CHEBI:61977"/>
        <dbReference type="ChEBI" id="CHEBI:456216"/>
        <dbReference type="EC" id="2.7.11.1"/>
    </reaction>
</comment>